<dbReference type="InterPro" id="IPR036817">
    <property type="entry name" value="Transthyretin/HIU_hydrolase_sf"/>
</dbReference>
<dbReference type="EMBL" id="CP030941">
    <property type="protein sequence ID" value="UUP16385.1"/>
    <property type="molecule type" value="Genomic_DNA"/>
</dbReference>
<evidence type="ECO:0000256" key="5">
    <source>
        <dbReference type="ARBA" id="ARBA00022631"/>
    </source>
</evidence>
<comment type="catalytic activity">
    <reaction evidence="1 7">
        <text>5-hydroxyisourate + H2O = 5-hydroxy-2-oxo-4-ureido-2,5-dihydro-1H-imidazole-5-carboxylate + H(+)</text>
        <dbReference type="Rhea" id="RHEA:23736"/>
        <dbReference type="ChEBI" id="CHEBI:15377"/>
        <dbReference type="ChEBI" id="CHEBI:15378"/>
        <dbReference type="ChEBI" id="CHEBI:18072"/>
        <dbReference type="ChEBI" id="CHEBI:58639"/>
        <dbReference type="EC" id="3.5.2.17"/>
    </reaction>
</comment>
<dbReference type="NCBIfam" id="TIGR02962">
    <property type="entry name" value="hdxy_isourate"/>
    <property type="match status" value="1"/>
</dbReference>
<evidence type="ECO:0000256" key="2">
    <source>
        <dbReference type="ARBA" id="ARBA00002704"/>
    </source>
</evidence>
<protein>
    <recommendedName>
        <fullName evidence="7">5-hydroxyisourate hydrolase</fullName>
        <shortName evidence="7">HIU hydrolase</shortName>
        <shortName evidence="7">HIUHase</shortName>
        <ecNumber evidence="7">3.5.2.17</ecNumber>
    </recommendedName>
</protein>
<evidence type="ECO:0000256" key="6">
    <source>
        <dbReference type="ARBA" id="ARBA00022801"/>
    </source>
</evidence>
<dbReference type="InterPro" id="IPR023416">
    <property type="entry name" value="Transthyretin/HIU_hydrolase_d"/>
</dbReference>
<proteinExistence type="inferred from homology"/>
<dbReference type="Pfam" id="PF00576">
    <property type="entry name" value="Transthyretin"/>
    <property type="match status" value="1"/>
</dbReference>
<feature type="chain" id="PRO_5045936277" description="5-hydroxyisourate hydrolase" evidence="8">
    <location>
        <begin position="23"/>
        <end position="132"/>
    </location>
</feature>
<dbReference type="PRINTS" id="PR00189">
    <property type="entry name" value="TRNSTHYRETIN"/>
</dbReference>
<dbReference type="PANTHER" id="PTHR10395">
    <property type="entry name" value="URICASE AND TRANSTHYRETIN-RELATED"/>
    <property type="match status" value="1"/>
</dbReference>
<dbReference type="SMART" id="SM00095">
    <property type="entry name" value="TR_THY"/>
    <property type="match status" value="1"/>
</dbReference>
<accession>A0ABY5MEB5</accession>
<comment type="subunit">
    <text evidence="4 7">Homotetramer.</text>
</comment>
<keyword evidence="6 7" id="KW-0378">Hydrolase</keyword>
<dbReference type="InterPro" id="IPR000895">
    <property type="entry name" value="Transthyretin/HIU_hydrolase"/>
</dbReference>
<keyword evidence="11" id="KW-1185">Reference proteome</keyword>
<dbReference type="SUPFAM" id="SSF49472">
    <property type="entry name" value="Transthyretin (synonym: prealbumin)"/>
    <property type="match status" value="1"/>
</dbReference>
<evidence type="ECO:0000259" key="9">
    <source>
        <dbReference type="SMART" id="SM00095"/>
    </source>
</evidence>
<organism evidence="10 11">
    <name type="scientific">Nitratireductor thuwali</name>
    <dbReference type="NCBI Taxonomy" id="2267699"/>
    <lineage>
        <taxon>Bacteria</taxon>
        <taxon>Pseudomonadati</taxon>
        <taxon>Pseudomonadota</taxon>
        <taxon>Alphaproteobacteria</taxon>
        <taxon>Hyphomicrobiales</taxon>
        <taxon>Phyllobacteriaceae</taxon>
        <taxon>Nitratireductor</taxon>
    </lineage>
</organism>
<keyword evidence="8" id="KW-0732">Signal</keyword>
<evidence type="ECO:0000313" key="11">
    <source>
        <dbReference type="Proteomes" id="UP001342418"/>
    </source>
</evidence>
<name>A0ABY5MEB5_9HYPH</name>
<evidence type="ECO:0000256" key="3">
    <source>
        <dbReference type="ARBA" id="ARBA00009850"/>
    </source>
</evidence>
<keyword evidence="5 7" id="KW-0659">Purine metabolism</keyword>
<dbReference type="GO" id="GO:0033971">
    <property type="term" value="F:hydroxyisourate hydrolase activity"/>
    <property type="evidence" value="ECO:0007669"/>
    <property type="project" value="UniProtKB-EC"/>
</dbReference>
<evidence type="ECO:0000256" key="7">
    <source>
        <dbReference type="RuleBase" id="RU361270"/>
    </source>
</evidence>
<evidence type="ECO:0000313" key="10">
    <source>
        <dbReference type="EMBL" id="UUP16385.1"/>
    </source>
</evidence>
<dbReference type="InterPro" id="IPR023419">
    <property type="entry name" value="Transthyretin_CS"/>
</dbReference>
<sequence>MRFSTIAGFTAIVTLATTVAASAEGFSTHVLDVARGTGGTDIPVTLERQQEDGSWRRLAKSRTDANGRVRSFGDDIEVEAAVYRLTFDMSNYADETAFFPAIDVIFQVTDTTQSYHVPIVVSPYGYSTYRGN</sequence>
<feature type="signal peptide" evidence="8">
    <location>
        <begin position="1"/>
        <end position="22"/>
    </location>
</feature>
<evidence type="ECO:0000256" key="8">
    <source>
        <dbReference type="SAM" id="SignalP"/>
    </source>
</evidence>
<dbReference type="EC" id="3.5.2.17" evidence="7"/>
<dbReference type="RefSeq" id="WP_338528814.1">
    <property type="nucleotide sequence ID" value="NZ_CP030941.1"/>
</dbReference>
<evidence type="ECO:0000256" key="1">
    <source>
        <dbReference type="ARBA" id="ARBA00001043"/>
    </source>
</evidence>
<comment type="similarity">
    <text evidence="3 7">Belongs to the transthyretin family. 5-hydroxyisourate hydrolase subfamily.</text>
</comment>
<evidence type="ECO:0000256" key="4">
    <source>
        <dbReference type="ARBA" id="ARBA00011881"/>
    </source>
</evidence>
<feature type="domain" description="Transthyretin/hydroxyisourate hydrolase" evidence="9">
    <location>
        <begin position="21"/>
        <end position="132"/>
    </location>
</feature>
<dbReference type="PROSITE" id="PS00769">
    <property type="entry name" value="TRANSTHYRETIN_2"/>
    <property type="match status" value="1"/>
</dbReference>
<dbReference type="Proteomes" id="UP001342418">
    <property type="component" value="Chromosome"/>
</dbReference>
<dbReference type="PANTHER" id="PTHR10395:SF7">
    <property type="entry name" value="5-HYDROXYISOURATE HYDROLASE"/>
    <property type="match status" value="1"/>
</dbReference>
<dbReference type="InterPro" id="IPR014306">
    <property type="entry name" value="Hydroxyisourate_hydrolase"/>
</dbReference>
<dbReference type="Gene3D" id="2.60.40.180">
    <property type="entry name" value="Transthyretin/hydroxyisourate hydrolase domain"/>
    <property type="match status" value="1"/>
</dbReference>
<reference evidence="10 11" key="1">
    <citation type="submission" date="2018-07" db="EMBL/GenBank/DDBJ databases">
        <title>Genome sequence of Nitratireductor thuwali#1536.</title>
        <authorList>
            <person name="Michoud G."/>
            <person name="Merlino G."/>
            <person name="Sefrji F.O."/>
            <person name="Daffonchio D."/>
        </authorList>
    </citation>
    <scope>NUCLEOTIDE SEQUENCE [LARGE SCALE GENOMIC DNA]</scope>
    <source>
        <strain evidence="11">Nit1536</strain>
    </source>
</reference>
<comment type="function">
    <text evidence="2">Catalyzes the hydrolysis of 5-hydroxyisourate (HIU) to 2-oxo-4-hydroxy-4-carboxy-5-ureidoimidazoline (OHCU).</text>
</comment>
<gene>
    <name evidence="10" type="primary">hiuH</name>
    <name evidence="10" type="ORF">NTH_00831</name>
</gene>